<evidence type="ECO:0000313" key="1">
    <source>
        <dbReference type="EMBL" id="SPF51209.1"/>
    </source>
</evidence>
<dbReference type="EMBL" id="OMOF01000445">
    <property type="protein sequence ID" value="SPF51209.1"/>
    <property type="molecule type" value="Genomic_DNA"/>
</dbReference>
<reference evidence="2" key="1">
    <citation type="submission" date="2018-02" db="EMBL/GenBank/DDBJ databases">
        <authorList>
            <person name="Hausmann B."/>
        </authorList>
    </citation>
    <scope>NUCLEOTIDE SEQUENCE [LARGE SCALE GENOMIC DNA]</scope>
    <source>
        <strain evidence="2">Peat soil MAG SbF1</strain>
    </source>
</reference>
<organism evidence="1 2">
    <name type="scientific">Candidatus Desulfosporosinus infrequens</name>
    <dbReference type="NCBI Taxonomy" id="2043169"/>
    <lineage>
        <taxon>Bacteria</taxon>
        <taxon>Bacillati</taxon>
        <taxon>Bacillota</taxon>
        <taxon>Clostridia</taxon>
        <taxon>Eubacteriales</taxon>
        <taxon>Desulfitobacteriaceae</taxon>
        <taxon>Desulfosporosinus</taxon>
    </lineage>
</organism>
<dbReference type="Proteomes" id="UP000238916">
    <property type="component" value="Unassembled WGS sequence"/>
</dbReference>
<sequence>MASKNKVTYLPPIYSSKKIREGVIAIINLVQAQESNQKAAN</sequence>
<dbReference type="AlphaFoldDB" id="A0A2U3LHB8"/>
<accession>A0A2U3LHB8</accession>
<evidence type="ECO:0000313" key="2">
    <source>
        <dbReference type="Proteomes" id="UP000238916"/>
    </source>
</evidence>
<name>A0A2U3LHB8_9FIRM</name>
<proteinExistence type="predicted"/>
<protein>
    <submittedName>
        <fullName evidence="1">Uncharacterized protein</fullName>
    </submittedName>
</protein>
<gene>
    <name evidence="1" type="ORF">SBF1_50093</name>
</gene>